<keyword evidence="6" id="KW-0812">Transmembrane</keyword>
<evidence type="ECO:0000256" key="6">
    <source>
        <dbReference type="SAM" id="Phobius"/>
    </source>
</evidence>
<dbReference type="GO" id="GO:0016705">
    <property type="term" value="F:oxidoreductase activity, acting on paired donors, with incorporation or reduction of molecular oxygen"/>
    <property type="evidence" value="ECO:0007669"/>
    <property type="project" value="InterPro"/>
</dbReference>
<comment type="similarity">
    <text evidence="1">Belongs to the cytochrome P450 family.</text>
</comment>
<evidence type="ECO:0000313" key="8">
    <source>
        <dbReference type="Proteomes" id="UP000594263"/>
    </source>
</evidence>
<organism evidence="7 8">
    <name type="scientific">Kalanchoe fedtschenkoi</name>
    <name type="common">Lavender scallops</name>
    <name type="synonym">South American air plant</name>
    <dbReference type="NCBI Taxonomy" id="63787"/>
    <lineage>
        <taxon>Eukaryota</taxon>
        <taxon>Viridiplantae</taxon>
        <taxon>Streptophyta</taxon>
        <taxon>Embryophyta</taxon>
        <taxon>Tracheophyta</taxon>
        <taxon>Spermatophyta</taxon>
        <taxon>Magnoliopsida</taxon>
        <taxon>eudicotyledons</taxon>
        <taxon>Gunneridae</taxon>
        <taxon>Pentapetalae</taxon>
        <taxon>Saxifragales</taxon>
        <taxon>Crassulaceae</taxon>
        <taxon>Kalanchoe</taxon>
    </lineage>
</organism>
<protein>
    <recommendedName>
        <fullName evidence="9">Cytochrome P450</fullName>
    </recommendedName>
</protein>
<reference evidence="7" key="1">
    <citation type="submission" date="2021-01" db="UniProtKB">
        <authorList>
            <consortium name="EnsemblPlants"/>
        </authorList>
    </citation>
    <scope>IDENTIFICATION</scope>
</reference>
<name>A0A7N0U297_KALFE</name>
<keyword evidence="4" id="KW-0560">Oxidoreductase</keyword>
<keyword evidence="2" id="KW-0349">Heme</keyword>
<dbReference type="GO" id="GO:0020037">
    <property type="term" value="F:heme binding"/>
    <property type="evidence" value="ECO:0007669"/>
    <property type="project" value="InterPro"/>
</dbReference>
<dbReference type="InterPro" id="IPR036396">
    <property type="entry name" value="Cyt_P450_sf"/>
</dbReference>
<dbReference type="Pfam" id="PF00067">
    <property type="entry name" value="p450"/>
    <property type="match status" value="1"/>
</dbReference>
<dbReference type="Gene3D" id="1.10.630.10">
    <property type="entry name" value="Cytochrome P450"/>
    <property type="match status" value="1"/>
</dbReference>
<keyword evidence="8" id="KW-1185">Reference proteome</keyword>
<proteinExistence type="inferred from homology"/>
<keyword evidence="5" id="KW-0408">Iron</keyword>
<evidence type="ECO:0000256" key="4">
    <source>
        <dbReference type="ARBA" id="ARBA00023002"/>
    </source>
</evidence>
<dbReference type="PANTHER" id="PTHR47955:SF8">
    <property type="entry name" value="CYTOCHROME P450 71D11-LIKE"/>
    <property type="match status" value="1"/>
</dbReference>
<keyword evidence="3" id="KW-0479">Metal-binding</keyword>
<accession>A0A7N0U297</accession>
<dbReference type="Gramene" id="Kaladp0051s0066.1.v1.1">
    <property type="protein sequence ID" value="Kaladp0051s0066.1.v1.1"/>
    <property type="gene ID" value="Kaladp0051s0066.v1.1"/>
</dbReference>
<dbReference type="Proteomes" id="UP000594263">
    <property type="component" value="Unplaced"/>
</dbReference>
<dbReference type="SUPFAM" id="SSF48264">
    <property type="entry name" value="Cytochrome P450"/>
    <property type="match status" value="1"/>
</dbReference>
<evidence type="ECO:0008006" key="9">
    <source>
        <dbReference type="Google" id="ProtNLM"/>
    </source>
</evidence>
<dbReference type="GO" id="GO:0004497">
    <property type="term" value="F:monooxygenase activity"/>
    <property type="evidence" value="ECO:0007669"/>
    <property type="project" value="InterPro"/>
</dbReference>
<dbReference type="PANTHER" id="PTHR47955">
    <property type="entry name" value="CYTOCHROME P450 FAMILY 71 PROTEIN"/>
    <property type="match status" value="1"/>
</dbReference>
<keyword evidence="6" id="KW-1133">Transmembrane helix</keyword>
<dbReference type="GO" id="GO:0005506">
    <property type="term" value="F:iron ion binding"/>
    <property type="evidence" value="ECO:0007669"/>
    <property type="project" value="InterPro"/>
</dbReference>
<feature type="transmembrane region" description="Helical" evidence="6">
    <location>
        <begin position="6"/>
        <end position="26"/>
    </location>
</feature>
<keyword evidence="6" id="KW-0472">Membrane</keyword>
<evidence type="ECO:0000256" key="1">
    <source>
        <dbReference type="ARBA" id="ARBA00010617"/>
    </source>
</evidence>
<sequence length="173" mass="19553">MKLNYPFSLGSLCLLCPNGLILIILVKKLKTNNNSFSPKLPPGQRKVFLIGNIHHLVGSLPHRKLKDLADEHGPIMRFKLVAYNCTNVVFSPYGPYWRQLRKICATQLLGVKKVRSFRSVREEEADELISAIKSISGSGKAVNLSKMLSAMTYIWNNCQVGFWQEYASVERSL</sequence>
<evidence type="ECO:0000256" key="2">
    <source>
        <dbReference type="ARBA" id="ARBA00022617"/>
    </source>
</evidence>
<dbReference type="AlphaFoldDB" id="A0A7N0U297"/>
<evidence type="ECO:0000256" key="3">
    <source>
        <dbReference type="ARBA" id="ARBA00022723"/>
    </source>
</evidence>
<evidence type="ECO:0000256" key="5">
    <source>
        <dbReference type="ARBA" id="ARBA00023004"/>
    </source>
</evidence>
<dbReference type="EnsemblPlants" id="Kaladp0051s0066.1.v1.1">
    <property type="protein sequence ID" value="Kaladp0051s0066.1.v1.1"/>
    <property type="gene ID" value="Kaladp0051s0066.v1.1"/>
</dbReference>
<dbReference type="InterPro" id="IPR001128">
    <property type="entry name" value="Cyt_P450"/>
</dbReference>
<evidence type="ECO:0000313" key="7">
    <source>
        <dbReference type="EnsemblPlants" id="Kaladp0051s0066.1.v1.1"/>
    </source>
</evidence>